<protein>
    <submittedName>
        <fullName evidence="2">Uncharacterized protein</fullName>
    </submittedName>
</protein>
<sequence length="1031" mass="122176">MNKHFKKRDINWSECIQLTLNFMIENGLNDLKPGEMLSNKNGIWGRLSEIVFQEPFCQSNALFLSKNWERDRNGFRTSILSILNSKEKNDNGAVNCFQFRLSKTEWDDIQKFISKDKNKRQYFTSEFDHVISKTLQENGIKCWVYNNFNYFLKKTAFLWKGEFICRECKIKFLLTLSRNDDNKNFLVSWSKDIQHEIFVIPTKIKIKGEKRIRLGYELKSKGTTNYIAETNNLQKDSINKSNQVFRKIVSEFNHRHQLSKHFIIDAEASKNTFDKLLQNEDDNKITGYIQVINHNPFGIILQSDIQAKLWSIFREEYPVWHFDATGKIMVDLPRQNQILLFTLLARGPVDNQTRFRERISVADFLTTSTDGLSIEFFLKKIIDNFKGYCFFKLPKIIVTDFSWANINAILEACNNCKPIHYLNWSFKLIVEKNDLLRNIIPVKIYLCSTHLLKNVSDDFKKLLKNSDNIRLKRDFIFGFSFLQNSISLNEFNEVLIALYNIYNRKHKNDKLNDFLAFLKLKKSTKDINWLQNIANSDRSINDNFKSEEFFFPDQEIESYKIDSPFTAYFETILENEEKKIILENMNDVNKVKNEFFCPKLFGIIRKRLHVMPFWTGILIHASFKDFKTRLTNNSIESWFDYLKNDVLHENKRINIKRRCYPNEVAAPLYNIIKIKFEKFKSDFEKLFGKYDKIKTSPKDFEMWDFPEEKKRNKRRNSKSLIEYEDNISQKQISNMYNDCFQSREEEAVFIDEEDDCQKNYVDVPNLIFFNIRGIKISIQNVKNLLEAKCLNDTQFYYEIMSKETKRRNSDSVIFDGNNGKNSIERVSKCFLVSDSQKANDYFENEKIEVNGLKNFIKFLKSPEKKDNQYAHFFNENEKITKEEKNDSFYEKIKNKSFEIFENISATVFEKMSNVVNQVVEMNEIKKGIKGSSTPKDNNSFVLDEIENIQSSRNSNNLIEAYNEIDLLNNKINLMSEENIQKVSLLQNDFQELKNAFDNRQKEKEILIKEFQENEEILLQENKNIKESLSEL</sequence>
<keyword evidence="3" id="KW-1185">Reference proteome</keyword>
<proteinExistence type="predicted"/>
<dbReference type="AlphaFoldDB" id="A0A814IWK6"/>
<name>A0A814IWK6_9BILA</name>
<keyword evidence="1" id="KW-0175">Coiled coil</keyword>
<reference evidence="2" key="1">
    <citation type="submission" date="2021-02" db="EMBL/GenBank/DDBJ databases">
        <authorList>
            <person name="Nowell W R."/>
        </authorList>
    </citation>
    <scope>NUCLEOTIDE SEQUENCE</scope>
    <source>
        <strain evidence="2">Ploen Becks lab</strain>
    </source>
</reference>
<evidence type="ECO:0000313" key="2">
    <source>
        <dbReference type="EMBL" id="CAF1028135.1"/>
    </source>
</evidence>
<accession>A0A814IWK6</accession>
<dbReference type="Proteomes" id="UP000663879">
    <property type="component" value="Unassembled WGS sequence"/>
</dbReference>
<dbReference type="OrthoDB" id="10234244at2759"/>
<feature type="coiled-coil region" evidence="1">
    <location>
        <begin position="957"/>
        <end position="1027"/>
    </location>
</feature>
<comment type="caution">
    <text evidence="2">The sequence shown here is derived from an EMBL/GenBank/DDBJ whole genome shotgun (WGS) entry which is preliminary data.</text>
</comment>
<evidence type="ECO:0000313" key="3">
    <source>
        <dbReference type="Proteomes" id="UP000663879"/>
    </source>
</evidence>
<evidence type="ECO:0000256" key="1">
    <source>
        <dbReference type="SAM" id="Coils"/>
    </source>
</evidence>
<gene>
    <name evidence="2" type="ORF">OXX778_LOCUS17723</name>
</gene>
<organism evidence="2 3">
    <name type="scientific">Brachionus calyciflorus</name>
    <dbReference type="NCBI Taxonomy" id="104777"/>
    <lineage>
        <taxon>Eukaryota</taxon>
        <taxon>Metazoa</taxon>
        <taxon>Spiralia</taxon>
        <taxon>Gnathifera</taxon>
        <taxon>Rotifera</taxon>
        <taxon>Eurotatoria</taxon>
        <taxon>Monogononta</taxon>
        <taxon>Pseudotrocha</taxon>
        <taxon>Ploima</taxon>
        <taxon>Brachionidae</taxon>
        <taxon>Brachionus</taxon>
    </lineage>
</organism>
<dbReference type="EMBL" id="CAJNOC010004621">
    <property type="protein sequence ID" value="CAF1028135.1"/>
    <property type="molecule type" value="Genomic_DNA"/>
</dbReference>